<dbReference type="OrthoDB" id="10029858at2759"/>
<dbReference type="InterPro" id="IPR001715">
    <property type="entry name" value="CH_dom"/>
</dbReference>
<protein>
    <submittedName>
        <fullName evidence="2">Muscle-specific protein 20</fullName>
    </submittedName>
</protein>
<dbReference type="PRINTS" id="PR00888">
    <property type="entry name" value="SM22CALPONIN"/>
</dbReference>
<sequence>MGRHGGNARNPADEQHAIEWIFTILGEPVPQGRFEDILKDGSVLCRFMNKIRPDLLPKFSASEQSAKQRENISLFSKACTNIGIPDTDLFQTIDLYEGKDMGSVANCLARLGGVLQQQRPDLPVHGPKLSEAQARQFTAAQEAAGKMHY</sequence>
<dbReference type="Pfam" id="PF00307">
    <property type="entry name" value="CH"/>
    <property type="match status" value="1"/>
</dbReference>
<dbReference type="PANTHER" id="PTHR47385">
    <property type="entry name" value="CALPONIN"/>
    <property type="match status" value="1"/>
</dbReference>
<dbReference type="InterPro" id="IPR003096">
    <property type="entry name" value="SM22_calponin"/>
</dbReference>
<evidence type="ECO:0000313" key="2">
    <source>
        <dbReference type="EMBL" id="OWA52308.1"/>
    </source>
</evidence>
<feature type="domain" description="Calponin-homology (CH)" evidence="1">
    <location>
        <begin position="11"/>
        <end position="116"/>
    </location>
</feature>
<dbReference type="GO" id="GO:0051015">
    <property type="term" value="F:actin filament binding"/>
    <property type="evidence" value="ECO:0007669"/>
    <property type="project" value="TreeGrafter"/>
</dbReference>
<gene>
    <name evidence="2" type="ORF">BV898_16766</name>
</gene>
<reference evidence="3" key="1">
    <citation type="submission" date="2017-01" db="EMBL/GenBank/DDBJ databases">
        <title>Comparative genomics of anhydrobiosis in the tardigrade Hypsibius dujardini.</title>
        <authorList>
            <person name="Yoshida Y."/>
            <person name="Koutsovoulos G."/>
            <person name="Laetsch D."/>
            <person name="Stevens L."/>
            <person name="Kumar S."/>
            <person name="Horikawa D."/>
            <person name="Ishino K."/>
            <person name="Komine S."/>
            <person name="Tomita M."/>
            <person name="Blaxter M."/>
            <person name="Arakawa K."/>
        </authorList>
    </citation>
    <scope>NUCLEOTIDE SEQUENCE [LARGE SCALE GENOMIC DNA]</scope>
    <source>
        <strain evidence="3">Z151</strain>
    </source>
</reference>
<proteinExistence type="predicted"/>
<dbReference type="Gene3D" id="1.10.418.10">
    <property type="entry name" value="Calponin-like domain"/>
    <property type="match status" value="1"/>
</dbReference>
<accession>A0A9X6RLF1</accession>
<dbReference type="SMART" id="SM00033">
    <property type="entry name" value="CH"/>
    <property type="match status" value="1"/>
</dbReference>
<dbReference type="InterPro" id="IPR036872">
    <property type="entry name" value="CH_dom_sf"/>
</dbReference>
<dbReference type="EMBL" id="MTYJ01000262">
    <property type="protein sequence ID" value="OWA52308.1"/>
    <property type="molecule type" value="Genomic_DNA"/>
</dbReference>
<name>A0A9X6RLF1_HYPEX</name>
<dbReference type="InterPro" id="IPR050606">
    <property type="entry name" value="Calponin-like"/>
</dbReference>
<dbReference type="AlphaFoldDB" id="A0A9X6RLF1"/>
<dbReference type="SUPFAM" id="SSF47576">
    <property type="entry name" value="Calponin-homology domain, CH-domain"/>
    <property type="match status" value="1"/>
</dbReference>
<dbReference type="Proteomes" id="UP000192578">
    <property type="component" value="Unassembled WGS sequence"/>
</dbReference>
<comment type="caution">
    <text evidence="2">The sequence shown here is derived from an EMBL/GenBank/DDBJ whole genome shotgun (WGS) entry which is preliminary data.</text>
</comment>
<organism evidence="2 3">
    <name type="scientific">Hypsibius exemplaris</name>
    <name type="common">Freshwater tardigrade</name>
    <dbReference type="NCBI Taxonomy" id="2072580"/>
    <lineage>
        <taxon>Eukaryota</taxon>
        <taxon>Metazoa</taxon>
        <taxon>Ecdysozoa</taxon>
        <taxon>Tardigrada</taxon>
        <taxon>Eutardigrada</taxon>
        <taxon>Parachela</taxon>
        <taxon>Hypsibioidea</taxon>
        <taxon>Hypsibiidae</taxon>
        <taxon>Hypsibius</taxon>
    </lineage>
</organism>
<keyword evidence="3" id="KW-1185">Reference proteome</keyword>
<dbReference type="GO" id="GO:0007015">
    <property type="term" value="P:actin filament organization"/>
    <property type="evidence" value="ECO:0007669"/>
    <property type="project" value="TreeGrafter"/>
</dbReference>
<dbReference type="PANTHER" id="PTHR47385:SF14">
    <property type="entry name" value="TRANSGELIN"/>
    <property type="match status" value="1"/>
</dbReference>
<dbReference type="PROSITE" id="PS50021">
    <property type="entry name" value="CH"/>
    <property type="match status" value="1"/>
</dbReference>
<evidence type="ECO:0000259" key="1">
    <source>
        <dbReference type="PROSITE" id="PS50021"/>
    </source>
</evidence>
<evidence type="ECO:0000313" key="3">
    <source>
        <dbReference type="Proteomes" id="UP000192578"/>
    </source>
</evidence>
<dbReference type="GO" id="GO:0015629">
    <property type="term" value="C:actin cytoskeleton"/>
    <property type="evidence" value="ECO:0007669"/>
    <property type="project" value="TreeGrafter"/>
</dbReference>